<feature type="non-terminal residue" evidence="2">
    <location>
        <position position="189"/>
    </location>
</feature>
<organism evidence="2 3">
    <name type="scientific">Alloalcanivorax venustensis ISO4</name>
    <dbReference type="NCBI Taxonomy" id="1177184"/>
    <lineage>
        <taxon>Bacteria</taxon>
        <taxon>Pseudomonadati</taxon>
        <taxon>Pseudomonadota</taxon>
        <taxon>Gammaproteobacteria</taxon>
        <taxon>Oceanospirillales</taxon>
        <taxon>Alcanivoracaceae</taxon>
        <taxon>Alloalcanivorax</taxon>
    </lineage>
</organism>
<comment type="caution">
    <text evidence="2">The sequence shown here is derived from an EMBL/GenBank/DDBJ whole genome shotgun (WGS) entry which is preliminary data.</text>
</comment>
<dbReference type="Proteomes" id="UP000644441">
    <property type="component" value="Unassembled WGS sequence"/>
</dbReference>
<feature type="transmembrane region" description="Helical" evidence="1">
    <location>
        <begin position="12"/>
        <end position="32"/>
    </location>
</feature>
<gene>
    <name evidence="2" type="ORF">ISO4_03245</name>
</gene>
<accession>A0ABS0AKI3</accession>
<keyword evidence="3" id="KW-1185">Reference proteome</keyword>
<evidence type="ECO:0000313" key="3">
    <source>
        <dbReference type="Proteomes" id="UP000644441"/>
    </source>
</evidence>
<feature type="transmembrane region" description="Helical" evidence="1">
    <location>
        <begin position="103"/>
        <end position="123"/>
    </location>
</feature>
<name>A0ABS0AKI3_9GAMM</name>
<dbReference type="EMBL" id="ARXR01000060">
    <property type="protein sequence ID" value="MBF5054643.1"/>
    <property type="molecule type" value="Genomic_DNA"/>
</dbReference>
<proteinExistence type="predicted"/>
<evidence type="ECO:0000256" key="1">
    <source>
        <dbReference type="SAM" id="Phobius"/>
    </source>
</evidence>
<keyword evidence="1" id="KW-0812">Transmembrane</keyword>
<keyword evidence="1" id="KW-0472">Membrane</keyword>
<evidence type="ECO:0000313" key="2">
    <source>
        <dbReference type="EMBL" id="MBF5054643.1"/>
    </source>
</evidence>
<protein>
    <submittedName>
        <fullName evidence="2">Uncharacterized protein</fullName>
    </submittedName>
</protein>
<feature type="transmembrane region" description="Helical" evidence="1">
    <location>
        <begin position="128"/>
        <end position="146"/>
    </location>
</feature>
<feature type="transmembrane region" description="Helical" evidence="1">
    <location>
        <begin position="69"/>
        <end position="91"/>
    </location>
</feature>
<keyword evidence="1" id="KW-1133">Transmembrane helix</keyword>
<sequence>MVLAAIWLRLSARLPLPVRGGLAVALVVWSLLPFPVGLAGWVMSYLSHLSITSGLLAVAAIHHRLRGRYWLPVGQLRAVCVMLVGLALFFYPMSLGSSYADPYALGFGDILFSSVLLLIGLFAWMNRAYAPCVVLIAAQGAFYFNLLHSDNLWDYLIDPWLVFWATGWLVRDRLVVRRDVRAARRQAAT</sequence>
<reference evidence="2 3" key="1">
    <citation type="submission" date="2012-09" db="EMBL/GenBank/DDBJ databases">
        <title>Genome Sequence of alkane-degrading Bacterium Alcanivorax venustensis ISO4.</title>
        <authorList>
            <person name="Lai Q."/>
            <person name="Shao Z."/>
        </authorList>
    </citation>
    <scope>NUCLEOTIDE SEQUENCE [LARGE SCALE GENOMIC DNA]</scope>
    <source>
        <strain evidence="2 3">ISO4</strain>
    </source>
</reference>